<feature type="region of interest" description="Disordered" evidence="1">
    <location>
        <begin position="77"/>
        <end position="111"/>
    </location>
</feature>
<dbReference type="EMBL" id="CAADFT010000092">
    <property type="protein sequence ID" value="VFK47742.1"/>
    <property type="molecule type" value="Genomic_DNA"/>
</dbReference>
<protein>
    <submittedName>
        <fullName evidence="2">Uncharacterized protein</fullName>
    </submittedName>
</protein>
<name>A0A450Z1X9_9GAMM</name>
<dbReference type="EMBL" id="CAADFW010000090">
    <property type="protein sequence ID" value="VFK63272.1"/>
    <property type="molecule type" value="Genomic_DNA"/>
</dbReference>
<evidence type="ECO:0000313" key="3">
    <source>
        <dbReference type="EMBL" id="VFK50251.1"/>
    </source>
</evidence>
<evidence type="ECO:0000313" key="4">
    <source>
        <dbReference type="EMBL" id="VFK63272.1"/>
    </source>
</evidence>
<dbReference type="AlphaFoldDB" id="A0A450Z1X9"/>
<dbReference type="InterPro" id="IPR045502">
    <property type="entry name" value="DUF6489"/>
</dbReference>
<evidence type="ECO:0000313" key="2">
    <source>
        <dbReference type="EMBL" id="VFK47742.1"/>
    </source>
</evidence>
<reference evidence="2" key="1">
    <citation type="submission" date="2019-02" db="EMBL/GenBank/DDBJ databases">
        <authorList>
            <person name="Gruber-Vodicka R. H."/>
            <person name="Seah K. B. B."/>
        </authorList>
    </citation>
    <scope>NUCLEOTIDE SEQUENCE</scope>
    <source>
        <strain evidence="3">BECK_BZ123</strain>
        <strain evidence="2">BECK_BZ125</strain>
        <strain evidence="4">BECK_BZ126</strain>
    </source>
</reference>
<accession>A0A450Z1X9</accession>
<sequence length="111" mass="12517">MKITIDVDVTPRELRSFFGLPDIKPLQDEMLERIQDKMSASVENFDVLSLMKPMLPGHMQSLDVMQKVFRQMFSNSKTSNGKISISDTETRKDSSEDSDESTSIDETKPGG</sequence>
<evidence type="ECO:0000256" key="1">
    <source>
        <dbReference type="SAM" id="MobiDB-lite"/>
    </source>
</evidence>
<organism evidence="2">
    <name type="scientific">Candidatus Kentrum sp. TC</name>
    <dbReference type="NCBI Taxonomy" id="2126339"/>
    <lineage>
        <taxon>Bacteria</taxon>
        <taxon>Pseudomonadati</taxon>
        <taxon>Pseudomonadota</taxon>
        <taxon>Gammaproteobacteria</taxon>
        <taxon>Candidatus Kentrum</taxon>
    </lineage>
</organism>
<gene>
    <name evidence="3" type="ORF">BECKTC1821D_GA0114238_10969</name>
    <name evidence="2" type="ORF">BECKTC1821E_GA0114239_10928</name>
    <name evidence="4" type="ORF">BECKTC1821F_GA0114240_10908</name>
</gene>
<proteinExistence type="predicted"/>
<dbReference type="Pfam" id="PF20099">
    <property type="entry name" value="DUF6489"/>
    <property type="match status" value="1"/>
</dbReference>
<dbReference type="EMBL" id="CAADFS010000096">
    <property type="protein sequence ID" value="VFK50251.1"/>
    <property type="molecule type" value="Genomic_DNA"/>
</dbReference>